<keyword evidence="12" id="KW-0413">Isomerase</keyword>
<dbReference type="GO" id="GO:0004475">
    <property type="term" value="F:mannose-1-phosphate guanylyltransferase (GTP) activity"/>
    <property type="evidence" value="ECO:0007669"/>
    <property type="project" value="UniProtKB-EC"/>
</dbReference>
<dbReference type="CDD" id="cd02509">
    <property type="entry name" value="GDP-M1P_Guanylyltransferase"/>
    <property type="match status" value="1"/>
</dbReference>
<dbReference type="GO" id="GO:0005525">
    <property type="term" value="F:GTP binding"/>
    <property type="evidence" value="ECO:0007669"/>
    <property type="project" value="UniProtKB-KW"/>
</dbReference>
<dbReference type="RefSeq" id="WP_012966469.1">
    <property type="nucleotide sequence ID" value="NC_013849.1"/>
</dbReference>
<dbReference type="GeneID" id="8779525"/>
<evidence type="ECO:0000256" key="5">
    <source>
        <dbReference type="ARBA" id="ARBA00022741"/>
    </source>
</evidence>
<dbReference type="SUPFAM" id="SSF51182">
    <property type="entry name" value="RmlC-like cupins"/>
    <property type="match status" value="1"/>
</dbReference>
<evidence type="ECO:0000259" key="9">
    <source>
        <dbReference type="Pfam" id="PF00483"/>
    </source>
</evidence>
<dbReference type="NCBIfam" id="TIGR01479">
    <property type="entry name" value="GMP_PMI"/>
    <property type="match status" value="1"/>
</dbReference>
<feature type="domain" description="Mannose-6-phosphate isomerase type II C-terminal" evidence="10">
    <location>
        <begin position="327"/>
        <end position="440"/>
    </location>
</feature>
<dbReference type="AlphaFoldDB" id="D3S067"/>
<dbReference type="InterPro" id="IPR049577">
    <property type="entry name" value="GMPP_N"/>
</dbReference>
<protein>
    <recommendedName>
        <fullName evidence="2">mannose-1-phosphate guanylyltransferase</fullName>
        <ecNumber evidence="2">2.7.7.13</ecNumber>
    </recommendedName>
</protein>
<dbReference type="EMBL" id="CP001899">
    <property type="protein sequence ID" value="ADC66130.1"/>
    <property type="molecule type" value="Genomic_DNA"/>
</dbReference>
<dbReference type="GO" id="GO:0009298">
    <property type="term" value="P:GDP-mannose biosynthetic process"/>
    <property type="evidence" value="ECO:0007669"/>
    <property type="project" value="TreeGrafter"/>
</dbReference>
<dbReference type="PaxDb" id="589924-Ferp_1993"/>
<dbReference type="Gene3D" id="2.60.120.10">
    <property type="entry name" value="Jelly Rolls"/>
    <property type="match status" value="1"/>
</dbReference>
<dbReference type="EC" id="2.7.7.13" evidence="2"/>
<keyword evidence="13" id="KW-1185">Reference proteome</keyword>
<comment type="similarity">
    <text evidence="1 8">Belongs to the mannose-6-phosphate isomerase type 2 family.</text>
</comment>
<gene>
    <name evidence="12" type="ordered locus">Ferp_1993</name>
</gene>
<dbReference type="InterPro" id="IPR005835">
    <property type="entry name" value="NTP_transferase_dom"/>
</dbReference>
<dbReference type="InterPro" id="IPR001538">
    <property type="entry name" value="Man6P_isomerase-2_C"/>
</dbReference>
<dbReference type="HOGENOM" id="CLU_035527_1_0_2"/>
<evidence type="ECO:0000256" key="6">
    <source>
        <dbReference type="ARBA" id="ARBA00023134"/>
    </source>
</evidence>
<dbReference type="FunFam" id="2.60.120.10:FF:000032">
    <property type="entry name" value="Mannose-1-phosphate guanylyltransferase/mannose-6-phosphate isomerase"/>
    <property type="match status" value="1"/>
</dbReference>
<evidence type="ECO:0000256" key="1">
    <source>
        <dbReference type="ARBA" id="ARBA00006115"/>
    </source>
</evidence>
<dbReference type="Pfam" id="PF22640">
    <property type="entry name" value="ManC_GMP_beta-helix"/>
    <property type="match status" value="1"/>
</dbReference>
<name>D3S067_FERPA</name>
<dbReference type="InterPro" id="IPR014710">
    <property type="entry name" value="RmlC-like_jellyroll"/>
</dbReference>
<keyword evidence="6" id="KW-0342">GTP-binding</keyword>
<dbReference type="Pfam" id="PF00483">
    <property type="entry name" value="NTP_transferase"/>
    <property type="match status" value="1"/>
</dbReference>
<evidence type="ECO:0000256" key="3">
    <source>
        <dbReference type="ARBA" id="ARBA00022679"/>
    </source>
</evidence>
<evidence type="ECO:0000259" key="10">
    <source>
        <dbReference type="Pfam" id="PF01050"/>
    </source>
</evidence>
<evidence type="ECO:0000256" key="7">
    <source>
        <dbReference type="ARBA" id="ARBA00047343"/>
    </source>
</evidence>
<dbReference type="GO" id="GO:0000271">
    <property type="term" value="P:polysaccharide biosynthetic process"/>
    <property type="evidence" value="ECO:0007669"/>
    <property type="project" value="InterPro"/>
</dbReference>
<dbReference type="PANTHER" id="PTHR46390:SF1">
    <property type="entry name" value="MANNOSE-1-PHOSPHATE GUANYLYLTRANSFERASE"/>
    <property type="match status" value="1"/>
</dbReference>
<dbReference type="eggNOG" id="arCOG02427">
    <property type="taxonomic scope" value="Archaea"/>
</dbReference>
<evidence type="ECO:0000313" key="12">
    <source>
        <dbReference type="EMBL" id="ADC66130.1"/>
    </source>
</evidence>
<feature type="domain" description="Nucleotidyl transferase" evidence="9">
    <location>
        <begin position="4"/>
        <end position="263"/>
    </location>
</feature>
<dbReference type="InterPro" id="IPR006375">
    <property type="entry name" value="Man1P_GuaTrfase/Man6P_Isoase"/>
</dbReference>
<dbReference type="SUPFAM" id="SSF53448">
    <property type="entry name" value="Nucleotide-diphospho-sugar transferases"/>
    <property type="match status" value="1"/>
</dbReference>
<organism evidence="12 13">
    <name type="scientific">Ferroglobus placidus (strain DSM 10642 / AEDII12DO)</name>
    <dbReference type="NCBI Taxonomy" id="589924"/>
    <lineage>
        <taxon>Archaea</taxon>
        <taxon>Methanobacteriati</taxon>
        <taxon>Methanobacteriota</taxon>
        <taxon>Archaeoglobi</taxon>
        <taxon>Archaeoglobales</taxon>
        <taxon>Archaeoglobaceae</taxon>
        <taxon>Ferroglobus</taxon>
    </lineage>
</organism>
<dbReference type="Pfam" id="PF01050">
    <property type="entry name" value="MannoseP_isomer"/>
    <property type="match status" value="1"/>
</dbReference>
<keyword evidence="4 12" id="KW-0548">Nucleotidyltransferase</keyword>
<dbReference type="InterPro" id="IPR029044">
    <property type="entry name" value="Nucleotide-diphossugar_trans"/>
</dbReference>
<evidence type="ECO:0000256" key="8">
    <source>
        <dbReference type="RuleBase" id="RU004190"/>
    </source>
</evidence>
<dbReference type="InterPro" id="IPR011051">
    <property type="entry name" value="RmlC_Cupin_sf"/>
</dbReference>
<evidence type="ECO:0000313" key="13">
    <source>
        <dbReference type="Proteomes" id="UP000002613"/>
    </source>
</evidence>
<dbReference type="KEGG" id="fpl:Ferp_1993"/>
<dbReference type="GO" id="GO:0016853">
    <property type="term" value="F:isomerase activity"/>
    <property type="evidence" value="ECO:0007669"/>
    <property type="project" value="UniProtKB-KW"/>
</dbReference>
<reference evidence="12 13" key="2">
    <citation type="journal article" date="2011" name="Stand. Genomic Sci.">
        <title>Complete genome sequence of Ferroglobus placidus AEDII12DO.</title>
        <authorList>
            <person name="Anderson I."/>
            <person name="Risso C."/>
            <person name="Holmes D."/>
            <person name="Lucas S."/>
            <person name="Copeland A."/>
            <person name="Lapidus A."/>
            <person name="Cheng J.F."/>
            <person name="Bruce D."/>
            <person name="Goodwin L."/>
            <person name="Pitluck S."/>
            <person name="Saunders E."/>
            <person name="Brettin T."/>
            <person name="Detter J.C."/>
            <person name="Han C."/>
            <person name="Tapia R."/>
            <person name="Larimer F."/>
            <person name="Land M."/>
            <person name="Hauser L."/>
            <person name="Woyke T."/>
            <person name="Lovley D."/>
            <person name="Kyrpides N."/>
            <person name="Ivanova N."/>
        </authorList>
    </citation>
    <scope>NUCLEOTIDE SEQUENCE [LARGE SCALE GENOMIC DNA]</scope>
    <source>
        <strain evidence="13">DSM 10642 / AEDII12DO</strain>
    </source>
</reference>
<dbReference type="OrthoDB" id="5825at2157"/>
<evidence type="ECO:0000256" key="2">
    <source>
        <dbReference type="ARBA" id="ARBA00012387"/>
    </source>
</evidence>
<comment type="catalytic activity">
    <reaction evidence="7">
        <text>alpha-D-mannose 1-phosphate + GTP + H(+) = GDP-alpha-D-mannose + diphosphate</text>
        <dbReference type="Rhea" id="RHEA:15229"/>
        <dbReference type="ChEBI" id="CHEBI:15378"/>
        <dbReference type="ChEBI" id="CHEBI:33019"/>
        <dbReference type="ChEBI" id="CHEBI:37565"/>
        <dbReference type="ChEBI" id="CHEBI:57527"/>
        <dbReference type="ChEBI" id="CHEBI:58409"/>
        <dbReference type="EC" id="2.7.7.13"/>
    </reaction>
</comment>
<dbReference type="InterPro" id="IPR051161">
    <property type="entry name" value="Mannose-6P_isomerase_type2"/>
</dbReference>
<evidence type="ECO:0000259" key="11">
    <source>
        <dbReference type="Pfam" id="PF22640"/>
    </source>
</evidence>
<dbReference type="FunFam" id="3.90.550.10:FF:000046">
    <property type="entry name" value="Mannose-1-phosphate guanylyltransferase (GDP)"/>
    <property type="match status" value="1"/>
</dbReference>
<feature type="domain" description="MannoseP isomerase/GMP-like beta-helix" evidence="11">
    <location>
        <begin position="269"/>
        <end position="322"/>
    </location>
</feature>
<dbReference type="InterPro" id="IPR054566">
    <property type="entry name" value="ManC/GMP-like_b-helix"/>
</dbReference>
<dbReference type="PANTHER" id="PTHR46390">
    <property type="entry name" value="MANNOSE-1-PHOSPHATE GUANYLYLTRANSFERASE"/>
    <property type="match status" value="1"/>
</dbReference>
<dbReference type="STRING" id="589924.Ferp_1993"/>
<reference evidence="13" key="1">
    <citation type="submission" date="2010-02" db="EMBL/GenBank/DDBJ databases">
        <title>Complete sequence of Ferroglobus placidus DSM 10642.</title>
        <authorList>
            <consortium name="US DOE Joint Genome Institute"/>
            <person name="Lucas S."/>
            <person name="Copeland A."/>
            <person name="Lapidus A."/>
            <person name="Cheng J.-F."/>
            <person name="Bruce D."/>
            <person name="Goodwin L."/>
            <person name="Pitluck S."/>
            <person name="Saunders E."/>
            <person name="Brettin T."/>
            <person name="Detter J.C."/>
            <person name="Han C."/>
            <person name="Tapia R."/>
            <person name="Larimer F."/>
            <person name="Land M."/>
            <person name="Hauser L."/>
            <person name="Kyrpides N."/>
            <person name="Ivanova N."/>
            <person name="Holmes D."/>
            <person name="Lovley D."/>
            <person name="Kyrpides N."/>
            <person name="Anderson I.J."/>
            <person name="Woyke T."/>
        </authorList>
    </citation>
    <scope>NUCLEOTIDE SEQUENCE [LARGE SCALE GENOMIC DNA]</scope>
    <source>
        <strain evidence="13">DSM 10642 / AEDII12DO</strain>
    </source>
</reference>
<dbReference type="Proteomes" id="UP000002613">
    <property type="component" value="Chromosome"/>
</dbReference>
<sequence>MRVLILAGGKGTRLFPLSRENFPKQFLKIWNNKSLLQLTVERALEFADESNIYIISGEEFKFIISEQLNEINADCNILVEPEGKNTFPAIVYGALEIEEGTMLVLPSDHYVEGDLYSYFRMAKNFAREYLITFGIKPNKPHTGYGYIKPGESIGDGIYKVERFIEKPDFEKAKEYVNSGYYWNSGMFMFDAELFLEEVERLYPGIVEAFKRSVKDGYEACENISVDYAVMEKTDKAAVVPVDIFWSDLGSYDSLYEVMKKDKDKNAILGEFIGIDSKRNLVISDRLVAGINLEDYLIIDTKDVLLVCKRGEAERVKKVVEILKERGDRRVKEHLTIAKPWGSVTALERSTFYKINKLVVKPGEKLSLHAHMHRSENWVIVSGIAKVTVEDKEFYLRRGESTFIPAGVKHRLENPGKIPLEVIEVSIGEYLEEDDIIRYEDEYGRS</sequence>
<accession>D3S067</accession>
<keyword evidence="3 12" id="KW-0808">Transferase</keyword>
<evidence type="ECO:0000256" key="4">
    <source>
        <dbReference type="ARBA" id="ARBA00022695"/>
    </source>
</evidence>
<keyword evidence="5" id="KW-0547">Nucleotide-binding</keyword>
<dbReference type="Gene3D" id="3.90.550.10">
    <property type="entry name" value="Spore Coat Polysaccharide Biosynthesis Protein SpsA, Chain A"/>
    <property type="match status" value="1"/>
</dbReference>
<dbReference type="CDD" id="cd02213">
    <property type="entry name" value="cupin_PMI_typeII_C"/>
    <property type="match status" value="1"/>
</dbReference>
<proteinExistence type="inferred from homology"/>